<sequence length="367" mass="40538">MAGAKKQRAKAKRAAGKRPRSTKDRILRAIQYASACVCLVFLAILIKNISDDMVSYEVQWENQQRLNALLASPTAAGGAAPSPTAAPTAAQLRATSSAPPSAGAGQGNMLAAFFGTPAVSVPAGEAPASLAPTIAPSPTPDMSSRFTRYQNAPPPMQAKFMTEDFYYANPSFVGFLQAGVSVVEPVVYSVDNTYYLDYNFNNERDEAGAAFMDMRCSLWPRSQQIVIHGHNMENKTVFGSLDDMQDIDNLKAHPTVQFDTIYEDGMYVIFAAFSASMNVEDRSYFEVARYDFDTEADFDAYLAEVRERSMFDIPVDVEYADELLTLVTCSYHQDNGRFLLFTRKLRPGETVEEMGALVEQAEQVKRY</sequence>
<feature type="region of interest" description="Disordered" evidence="2">
    <location>
        <begin position="77"/>
        <end position="103"/>
    </location>
</feature>
<keyword evidence="3" id="KW-0812">Transmembrane</keyword>
<evidence type="ECO:0000313" key="5">
    <source>
        <dbReference type="Proteomes" id="UP000824140"/>
    </source>
</evidence>
<dbReference type="AlphaFoldDB" id="A0A9D1G068"/>
<keyword evidence="1" id="KW-0378">Hydrolase</keyword>
<dbReference type="InterPro" id="IPR005754">
    <property type="entry name" value="Sortase"/>
</dbReference>
<comment type="caution">
    <text evidence="4">The sequence shown here is derived from an EMBL/GenBank/DDBJ whole genome shotgun (WGS) entry which is preliminary data.</text>
</comment>
<organism evidence="4 5">
    <name type="scientific">Candidatus Alectryocaccomicrobium excrementavium</name>
    <dbReference type="NCBI Taxonomy" id="2840668"/>
    <lineage>
        <taxon>Bacteria</taxon>
        <taxon>Bacillati</taxon>
        <taxon>Bacillota</taxon>
        <taxon>Clostridia</taxon>
        <taxon>Candidatus Alectryocaccomicrobium</taxon>
    </lineage>
</organism>
<protein>
    <submittedName>
        <fullName evidence="4">Sortase</fullName>
    </submittedName>
</protein>
<reference evidence="4" key="2">
    <citation type="journal article" date="2021" name="PeerJ">
        <title>Extensive microbial diversity within the chicken gut microbiome revealed by metagenomics and culture.</title>
        <authorList>
            <person name="Gilroy R."/>
            <person name="Ravi A."/>
            <person name="Getino M."/>
            <person name="Pursley I."/>
            <person name="Horton D.L."/>
            <person name="Alikhan N.F."/>
            <person name="Baker D."/>
            <person name="Gharbi K."/>
            <person name="Hall N."/>
            <person name="Watson M."/>
            <person name="Adriaenssens E.M."/>
            <person name="Foster-Nyarko E."/>
            <person name="Jarju S."/>
            <person name="Secka A."/>
            <person name="Antonio M."/>
            <person name="Oren A."/>
            <person name="Chaudhuri R.R."/>
            <person name="La Ragione R."/>
            <person name="Hildebrand F."/>
            <person name="Pallen M.J."/>
        </authorList>
    </citation>
    <scope>NUCLEOTIDE SEQUENCE</scope>
    <source>
        <strain evidence="4">13766</strain>
    </source>
</reference>
<proteinExistence type="predicted"/>
<evidence type="ECO:0000313" key="4">
    <source>
        <dbReference type="EMBL" id="HIS92602.1"/>
    </source>
</evidence>
<dbReference type="GO" id="GO:0016787">
    <property type="term" value="F:hydrolase activity"/>
    <property type="evidence" value="ECO:0007669"/>
    <property type="project" value="UniProtKB-KW"/>
</dbReference>
<evidence type="ECO:0000256" key="1">
    <source>
        <dbReference type="ARBA" id="ARBA00022801"/>
    </source>
</evidence>
<dbReference type="Proteomes" id="UP000824140">
    <property type="component" value="Unassembled WGS sequence"/>
</dbReference>
<accession>A0A9D1G068</accession>
<name>A0A9D1G068_9FIRM</name>
<keyword evidence="3" id="KW-0472">Membrane</keyword>
<dbReference type="EMBL" id="DVJN01000123">
    <property type="protein sequence ID" value="HIS92602.1"/>
    <property type="molecule type" value="Genomic_DNA"/>
</dbReference>
<dbReference type="InterPro" id="IPR023365">
    <property type="entry name" value="Sortase_dom-sf"/>
</dbReference>
<reference evidence="4" key="1">
    <citation type="submission" date="2020-10" db="EMBL/GenBank/DDBJ databases">
        <authorList>
            <person name="Gilroy R."/>
        </authorList>
    </citation>
    <scope>NUCLEOTIDE SEQUENCE</scope>
    <source>
        <strain evidence="4">13766</strain>
    </source>
</reference>
<evidence type="ECO:0000256" key="3">
    <source>
        <dbReference type="SAM" id="Phobius"/>
    </source>
</evidence>
<keyword evidence="3" id="KW-1133">Transmembrane helix</keyword>
<gene>
    <name evidence="4" type="ORF">IAA84_06240</name>
</gene>
<dbReference type="InterPro" id="IPR009835">
    <property type="entry name" value="SrtB"/>
</dbReference>
<dbReference type="CDD" id="cd05826">
    <property type="entry name" value="Sortase_B"/>
    <property type="match status" value="1"/>
</dbReference>
<dbReference type="SUPFAM" id="SSF63817">
    <property type="entry name" value="Sortase"/>
    <property type="match status" value="1"/>
</dbReference>
<feature type="region of interest" description="Disordered" evidence="2">
    <location>
        <begin position="1"/>
        <end position="20"/>
    </location>
</feature>
<dbReference type="Gene3D" id="2.40.260.10">
    <property type="entry name" value="Sortase"/>
    <property type="match status" value="1"/>
</dbReference>
<evidence type="ECO:0000256" key="2">
    <source>
        <dbReference type="SAM" id="MobiDB-lite"/>
    </source>
</evidence>
<dbReference type="Pfam" id="PF04203">
    <property type="entry name" value="Sortase"/>
    <property type="match status" value="1"/>
</dbReference>
<feature type="transmembrane region" description="Helical" evidence="3">
    <location>
        <begin position="26"/>
        <end position="46"/>
    </location>
</feature>